<protein>
    <recommendedName>
        <fullName evidence="3">50S ribosomal protein L7/L12</fullName>
    </recommendedName>
</protein>
<evidence type="ECO:0000313" key="1">
    <source>
        <dbReference type="EMBL" id="GEN97845.1"/>
    </source>
</evidence>
<comment type="caution">
    <text evidence="1">The sequence shown here is derived from an EMBL/GenBank/DDBJ whole genome shotgun (WGS) entry which is preliminary data.</text>
</comment>
<accession>A0A512ADT8</accession>
<organism evidence="1 2">
    <name type="scientific">Streptococcus cristatus</name>
    <dbReference type="NCBI Taxonomy" id="45634"/>
    <lineage>
        <taxon>Bacteria</taxon>
        <taxon>Bacillati</taxon>
        <taxon>Bacillota</taxon>
        <taxon>Bacilli</taxon>
        <taxon>Lactobacillales</taxon>
        <taxon>Streptococcaceae</taxon>
        <taxon>Streptococcus</taxon>
    </lineage>
</organism>
<reference evidence="1 2" key="1">
    <citation type="submission" date="2019-07" db="EMBL/GenBank/DDBJ databases">
        <title>Whole genome shotgun sequence of Streptococcus oligofermentans NBRC 106105.</title>
        <authorList>
            <person name="Hosoyama A."/>
            <person name="Uohara A."/>
            <person name="Ohji S."/>
            <person name="Ichikawa N."/>
        </authorList>
    </citation>
    <scope>NUCLEOTIDE SEQUENCE [LARGE SCALE GENOMIC DNA]</scope>
    <source>
        <strain evidence="1 2">NBRC 106105</strain>
    </source>
</reference>
<evidence type="ECO:0008006" key="3">
    <source>
        <dbReference type="Google" id="ProtNLM"/>
    </source>
</evidence>
<dbReference type="EMBL" id="BJYQ01000106">
    <property type="protein sequence ID" value="GEN97845.1"/>
    <property type="molecule type" value="Genomic_DNA"/>
</dbReference>
<gene>
    <name evidence="1" type="ORF">SOL01_17190</name>
</gene>
<sequence length="125" mass="14301">MNWTTLGLLLSKKGVELVLDIRIETIDTKSMTYKILRKYSALPFSQLKLRIENHDPVMVVDDLKLDELRRVRELIYELSGIGTEVTIKDSTGIITLGVLHNIISSYEGIMADIEELDTLMFDEED</sequence>
<proteinExistence type="predicted"/>
<dbReference type="Proteomes" id="UP000321868">
    <property type="component" value="Unassembled WGS sequence"/>
</dbReference>
<dbReference type="AlphaFoldDB" id="A0A512ADT8"/>
<name>A0A512ADT8_STRCR</name>
<evidence type="ECO:0000313" key="2">
    <source>
        <dbReference type="Proteomes" id="UP000321868"/>
    </source>
</evidence>